<proteinExistence type="predicted"/>
<name>A0A1F4YDC5_9BACT</name>
<organism evidence="2 3">
    <name type="scientific">Candidatus Amesbacteria bacterium RIFCSPHIGHO2_01_FULL_48_32b</name>
    <dbReference type="NCBI Taxonomy" id="1797253"/>
    <lineage>
        <taxon>Bacteria</taxon>
        <taxon>Candidatus Amesiibacteriota</taxon>
    </lineage>
</organism>
<evidence type="ECO:0000313" key="3">
    <source>
        <dbReference type="Proteomes" id="UP000178176"/>
    </source>
</evidence>
<protein>
    <submittedName>
        <fullName evidence="2">Uncharacterized protein</fullName>
    </submittedName>
</protein>
<keyword evidence="1" id="KW-1133">Transmembrane helix</keyword>
<gene>
    <name evidence="2" type="ORF">A2876_03435</name>
</gene>
<keyword evidence="1" id="KW-0812">Transmembrane</keyword>
<feature type="transmembrane region" description="Helical" evidence="1">
    <location>
        <begin position="6"/>
        <end position="23"/>
    </location>
</feature>
<reference evidence="2 3" key="1">
    <citation type="journal article" date="2016" name="Nat. Commun.">
        <title>Thousands of microbial genomes shed light on interconnected biogeochemical processes in an aquifer system.</title>
        <authorList>
            <person name="Anantharaman K."/>
            <person name="Brown C.T."/>
            <person name="Hug L.A."/>
            <person name="Sharon I."/>
            <person name="Castelle C.J."/>
            <person name="Probst A.J."/>
            <person name="Thomas B.C."/>
            <person name="Singh A."/>
            <person name="Wilkins M.J."/>
            <person name="Karaoz U."/>
            <person name="Brodie E.L."/>
            <person name="Williams K.H."/>
            <person name="Hubbard S.S."/>
            <person name="Banfield J.F."/>
        </authorList>
    </citation>
    <scope>NUCLEOTIDE SEQUENCE [LARGE SCALE GENOMIC DNA]</scope>
</reference>
<evidence type="ECO:0000256" key="1">
    <source>
        <dbReference type="SAM" id="Phobius"/>
    </source>
</evidence>
<sequence length="166" mass="18228">MPKNYLIGAGILVVVLIIFGFIFKSSFLSRKSTPTPTPTLGFAQQLPAEKQPKVSLEFSPDAHYVTVNITNIFSDQLEYNLIYDATVKGNKIQTGVNASAKLDGKSEYSYKQLLGSESSGKFTYHSKIENAVMELTLRDSANRSIFTASYPFTVSLGESISLQPSN</sequence>
<evidence type="ECO:0000313" key="2">
    <source>
        <dbReference type="EMBL" id="OGC91969.1"/>
    </source>
</evidence>
<keyword evidence="1" id="KW-0472">Membrane</keyword>
<dbReference type="Proteomes" id="UP000178176">
    <property type="component" value="Unassembled WGS sequence"/>
</dbReference>
<accession>A0A1F4YDC5</accession>
<dbReference type="EMBL" id="MEXH01000026">
    <property type="protein sequence ID" value="OGC91969.1"/>
    <property type="molecule type" value="Genomic_DNA"/>
</dbReference>
<dbReference type="AlphaFoldDB" id="A0A1F4YDC5"/>
<comment type="caution">
    <text evidence="2">The sequence shown here is derived from an EMBL/GenBank/DDBJ whole genome shotgun (WGS) entry which is preliminary data.</text>
</comment>